<feature type="compositionally biased region" description="Low complexity" evidence="1">
    <location>
        <begin position="94"/>
        <end position="103"/>
    </location>
</feature>
<feature type="compositionally biased region" description="Polar residues" evidence="1">
    <location>
        <begin position="53"/>
        <end position="86"/>
    </location>
</feature>
<feature type="region of interest" description="Disordered" evidence="1">
    <location>
        <begin position="1"/>
        <end position="128"/>
    </location>
</feature>
<accession>A0AA39XAT8</accession>
<feature type="compositionally biased region" description="Low complexity" evidence="1">
    <location>
        <begin position="37"/>
        <end position="50"/>
    </location>
</feature>
<evidence type="ECO:0000313" key="3">
    <source>
        <dbReference type="Proteomes" id="UP001174934"/>
    </source>
</evidence>
<gene>
    <name evidence="2" type="ORF">B0T17DRAFT_590000</name>
</gene>
<feature type="region of interest" description="Disordered" evidence="1">
    <location>
        <begin position="308"/>
        <end position="332"/>
    </location>
</feature>
<sequence>MSPKLKPLILPQLVEERRKQELQHQQLNDAEHAYMYSSHSSSSSDIASPSPVTPTFSRNGNARYSASASTSSLETMPSSCSESPASPMQPPAHNNNSKASSKSQLPDVQEDPLEREEDEDTTPVPGYGDSEFGLYDCLCVEPCRHHEDLTHSATSHSYMPSELDLDFFIVSRGGNSRQKTRRHGSDAGFSSWGTRLGSKLPSLPRWGSTSRRNQFAFSPASDPYLDQRPGFSRTASSRSSSISVPIQTLSDRANEPPLPATPALSFYESTDSVVLPSPLDAMQATVGRSLERERAMATTPLLPPLMTDSAARQSQTNSLQPSPLQSPSIAPSPFPELWAPSPQTYPTPPLSTKASVSSFRRGTVSSTTSDIPSPIPFLLDHQDAWSDRLGHANFTIEPKPYTPEIADLGTLQLFHDDWNHAKINYTRHLVRTGEHYGATSKTYVLTEAKWDEIDREWHKAEDELVQRLNPRGNGDSIKSLHLRRVTEEMFPAAIPRMLSDDGKFPERGDVDIVGPMVRDAVMVRGGHDEKKHGSASVWLKNLAEKVGLRR</sequence>
<evidence type="ECO:0000313" key="2">
    <source>
        <dbReference type="EMBL" id="KAK0630509.1"/>
    </source>
</evidence>
<keyword evidence="3" id="KW-1185">Reference proteome</keyword>
<name>A0AA39XAT8_9PEZI</name>
<protein>
    <submittedName>
        <fullName evidence="2">Uncharacterized protein</fullName>
    </submittedName>
</protein>
<dbReference type="AlphaFoldDB" id="A0AA39XAT8"/>
<organism evidence="2 3">
    <name type="scientific">Bombardia bombarda</name>
    <dbReference type="NCBI Taxonomy" id="252184"/>
    <lineage>
        <taxon>Eukaryota</taxon>
        <taxon>Fungi</taxon>
        <taxon>Dikarya</taxon>
        <taxon>Ascomycota</taxon>
        <taxon>Pezizomycotina</taxon>
        <taxon>Sordariomycetes</taxon>
        <taxon>Sordariomycetidae</taxon>
        <taxon>Sordariales</taxon>
        <taxon>Lasiosphaeriaceae</taxon>
        <taxon>Bombardia</taxon>
    </lineage>
</organism>
<feature type="compositionally biased region" description="Low complexity" evidence="1">
    <location>
        <begin position="313"/>
        <end position="331"/>
    </location>
</feature>
<feature type="region of interest" description="Disordered" evidence="1">
    <location>
        <begin position="217"/>
        <end position="263"/>
    </location>
</feature>
<proteinExistence type="predicted"/>
<dbReference type="EMBL" id="JAULSR010000002">
    <property type="protein sequence ID" value="KAK0630509.1"/>
    <property type="molecule type" value="Genomic_DNA"/>
</dbReference>
<reference evidence="2" key="1">
    <citation type="submission" date="2023-06" db="EMBL/GenBank/DDBJ databases">
        <title>Genome-scale phylogeny and comparative genomics of the fungal order Sordariales.</title>
        <authorList>
            <consortium name="Lawrence Berkeley National Laboratory"/>
            <person name="Hensen N."/>
            <person name="Bonometti L."/>
            <person name="Westerberg I."/>
            <person name="Brannstrom I.O."/>
            <person name="Guillou S."/>
            <person name="Cros-Aarteil S."/>
            <person name="Calhoun S."/>
            <person name="Haridas S."/>
            <person name="Kuo A."/>
            <person name="Mondo S."/>
            <person name="Pangilinan J."/>
            <person name="Riley R."/>
            <person name="LaButti K."/>
            <person name="Andreopoulos B."/>
            <person name="Lipzen A."/>
            <person name="Chen C."/>
            <person name="Yanf M."/>
            <person name="Daum C."/>
            <person name="Ng V."/>
            <person name="Clum A."/>
            <person name="Steindorff A."/>
            <person name="Ohm R."/>
            <person name="Martin F."/>
            <person name="Silar P."/>
            <person name="Natvig D."/>
            <person name="Lalanne C."/>
            <person name="Gautier V."/>
            <person name="Ament-velasquez S.L."/>
            <person name="Kruys A."/>
            <person name="Hutchinson M.I."/>
            <person name="Powell A.J."/>
            <person name="Barry K."/>
            <person name="Miller A.N."/>
            <person name="Grigoriev I.V."/>
            <person name="Debuchy R."/>
            <person name="Gladieux P."/>
            <person name="Thoren M.H."/>
            <person name="Johannesson H."/>
        </authorList>
    </citation>
    <scope>NUCLEOTIDE SEQUENCE</scope>
    <source>
        <strain evidence="2">SMH3391-2</strain>
    </source>
</reference>
<feature type="compositionally biased region" description="Acidic residues" evidence="1">
    <location>
        <begin position="108"/>
        <end position="121"/>
    </location>
</feature>
<evidence type="ECO:0000256" key="1">
    <source>
        <dbReference type="SAM" id="MobiDB-lite"/>
    </source>
</evidence>
<feature type="compositionally biased region" description="Low complexity" evidence="1">
    <location>
        <begin position="232"/>
        <end position="243"/>
    </location>
</feature>
<dbReference type="Proteomes" id="UP001174934">
    <property type="component" value="Unassembled WGS sequence"/>
</dbReference>
<comment type="caution">
    <text evidence="2">The sequence shown here is derived from an EMBL/GenBank/DDBJ whole genome shotgun (WGS) entry which is preliminary data.</text>
</comment>